<organism evidence="1 2">
    <name type="scientific">Pseudonocardia eucalypti</name>
    <dbReference type="NCBI Taxonomy" id="648755"/>
    <lineage>
        <taxon>Bacteria</taxon>
        <taxon>Bacillati</taxon>
        <taxon>Actinomycetota</taxon>
        <taxon>Actinomycetes</taxon>
        <taxon>Pseudonocardiales</taxon>
        <taxon>Pseudonocardiaceae</taxon>
        <taxon>Pseudonocardia</taxon>
    </lineage>
</organism>
<proteinExistence type="predicted"/>
<dbReference type="RefSeq" id="WP_185059068.1">
    <property type="nucleotide sequence ID" value="NZ_BAABJP010000015.1"/>
</dbReference>
<reference evidence="2" key="1">
    <citation type="journal article" date="2019" name="Int. J. Syst. Evol. Microbiol.">
        <title>The Global Catalogue of Microorganisms (GCM) 10K type strain sequencing project: providing services to taxonomists for standard genome sequencing and annotation.</title>
        <authorList>
            <consortium name="The Broad Institute Genomics Platform"/>
            <consortium name="The Broad Institute Genome Sequencing Center for Infectious Disease"/>
            <person name="Wu L."/>
            <person name="Ma J."/>
        </authorList>
    </citation>
    <scope>NUCLEOTIDE SEQUENCE [LARGE SCALE GENOMIC DNA]</scope>
    <source>
        <strain evidence="2">JCM 18303</strain>
    </source>
</reference>
<keyword evidence="2" id="KW-1185">Reference proteome</keyword>
<evidence type="ECO:0000313" key="2">
    <source>
        <dbReference type="Proteomes" id="UP001428817"/>
    </source>
</evidence>
<name>A0ABP9QAU4_9PSEU</name>
<dbReference type="EMBL" id="BAABJP010000015">
    <property type="protein sequence ID" value="GAA5158579.1"/>
    <property type="molecule type" value="Genomic_DNA"/>
</dbReference>
<protein>
    <submittedName>
        <fullName evidence="1">Uncharacterized protein</fullName>
    </submittedName>
</protein>
<sequence length="103" mass="10971">MSLTGIFEARLKRFAPRFLSAARLPGRGVATVALLANLADPKAQSAQLTSPLMRHAQAQYGATGVSGASIVMDRPRGWEFMIVDVTGTPANKPPYVSASERCP</sequence>
<comment type="caution">
    <text evidence="1">The sequence shown here is derived from an EMBL/GenBank/DDBJ whole genome shotgun (WGS) entry which is preliminary data.</text>
</comment>
<accession>A0ABP9QAU4</accession>
<gene>
    <name evidence="1" type="ORF">GCM10023321_38560</name>
</gene>
<evidence type="ECO:0000313" key="1">
    <source>
        <dbReference type="EMBL" id="GAA5158579.1"/>
    </source>
</evidence>
<dbReference type="Proteomes" id="UP001428817">
    <property type="component" value="Unassembled WGS sequence"/>
</dbReference>